<evidence type="ECO:0000313" key="12">
    <source>
        <dbReference type="EMBL" id="KAJ4805746.1"/>
    </source>
</evidence>
<dbReference type="SFLD" id="SFLDG00358">
    <property type="entry name" value="Main_(cytGST)"/>
    <property type="match status" value="1"/>
</dbReference>
<comment type="caution">
    <text evidence="12">The sequence shown here is derived from an EMBL/GenBank/DDBJ whole genome shotgun (WGS) entry which is preliminary data.</text>
</comment>
<dbReference type="InterPro" id="IPR011012">
    <property type="entry name" value="Longin-like_dom_sf"/>
</dbReference>
<gene>
    <name evidence="12" type="ORF">LUZ62_018312</name>
</gene>
<dbReference type="Gene3D" id="1.20.1050.10">
    <property type="match status" value="1"/>
</dbReference>
<keyword evidence="9" id="KW-0333">Golgi apparatus</keyword>
<dbReference type="PANTHER" id="PTHR44750:SF1">
    <property type="entry name" value="GLUTATHIONE S-TRANSFERASE T1-RELATED"/>
    <property type="match status" value="1"/>
</dbReference>
<dbReference type="FunFam" id="3.40.30.10:FF:000176">
    <property type="entry name" value="Glutathione S-transferase theta-1"/>
    <property type="match status" value="1"/>
</dbReference>
<dbReference type="PROSITE" id="PS50405">
    <property type="entry name" value="GST_CTER"/>
    <property type="match status" value="1"/>
</dbReference>
<dbReference type="Proteomes" id="UP001140206">
    <property type="component" value="Chromosome 1"/>
</dbReference>
<evidence type="ECO:0000256" key="6">
    <source>
        <dbReference type="ARBA" id="ARBA00022679"/>
    </source>
</evidence>
<keyword evidence="7" id="KW-0256">Endoplasmic reticulum</keyword>
<evidence type="ECO:0000256" key="5">
    <source>
        <dbReference type="ARBA" id="ARBA00022575"/>
    </source>
</evidence>
<evidence type="ECO:0000259" key="11">
    <source>
        <dbReference type="PROSITE" id="PS50405"/>
    </source>
</evidence>
<dbReference type="CDD" id="cd03050">
    <property type="entry name" value="GST_N_Theta"/>
    <property type="match status" value="1"/>
</dbReference>
<dbReference type="InterPro" id="IPR043377">
    <property type="entry name" value="GSTT1/2/3"/>
</dbReference>
<proteinExistence type="inferred from homology"/>
<evidence type="ECO:0000256" key="8">
    <source>
        <dbReference type="ARBA" id="ARBA00022892"/>
    </source>
</evidence>
<dbReference type="SUPFAM" id="SSF52833">
    <property type="entry name" value="Thioredoxin-like"/>
    <property type="match status" value="1"/>
</dbReference>
<dbReference type="FunFam" id="1.20.1050.10:FF:000039">
    <property type="entry name" value="Glutathione S-transferase theta-1"/>
    <property type="match status" value="1"/>
</dbReference>
<dbReference type="GO" id="GO:0009407">
    <property type="term" value="P:toxin catabolic process"/>
    <property type="evidence" value="ECO:0007669"/>
    <property type="project" value="UniProtKB-ARBA"/>
</dbReference>
<comment type="similarity">
    <text evidence="3">Belongs to the GST superfamily. Theta family.</text>
</comment>
<dbReference type="AlphaFoldDB" id="A0AAV8GPC6"/>
<keyword evidence="13" id="KW-1185">Reference proteome</keyword>
<evidence type="ECO:0000256" key="3">
    <source>
        <dbReference type="ARBA" id="ARBA00009899"/>
    </source>
</evidence>
<keyword evidence="6" id="KW-0808">Transferase</keyword>
<feature type="domain" description="GST N-terminal" evidence="10">
    <location>
        <begin position="1"/>
        <end position="82"/>
    </location>
</feature>
<dbReference type="GO" id="GO:0005783">
    <property type="term" value="C:endoplasmic reticulum"/>
    <property type="evidence" value="ECO:0007669"/>
    <property type="project" value="UniProtKB-SubCell"/>
</dbReference>
<evidence type="ECO:0000256" key="4">
    <source>
        <dbReference type="ARBA" id="ARBA00022448"/>
    </source>
</evidence>
<dbReference type="Gene3D" id="3.30.450.70">
    <property type="match status" value="1"/>
</dbReference>
<dbReference type="SFLD" id="SFLDS00019">
    <property type="entry name" value="Glutathione_Transferase_(cytos"/>
    <property type="match status" value="1"/>
</dbReference>
<evidence type="ECO:0000256" key="2">
    <source>
        <dbReference type="ARBA" id="ARBA00004555"/>
    </source>
</evidence>
<dbReference type="InterPro" id="IPR036282">
    <property type="entry name" value="Glutathione-S-Trfase_C_sf"/>
</dbReference>
<organism evidence="12 13">
    <name type="scientific">Rhynchospora pubera</name>
    <dbReference type="NCBI Taxonomy" id="906938"/>
    <lineage>
        <taxon>Eukaryota</taxon>
        <taxon>Viridiplantae</taxon>
        <taxon>Streptophyta</taxon>
        <taxon>Embryophyta</taxon>
        <taxon>Tracheophyta</taxon>
        <taxon>Spermatophyta</taxon>
        <taxon>Magnoliopsida</taxon>
        <taxon>Liliopsida</taxon>
        <taxon>Poales</taxon>
        <taxon>Cyperaceae</taxon>
        <taxon>Cyperoideae</taxon>
        <taxon>Rhynchosporeae</taxon>
        <taxon>Rhynchospora</taxon>
    </lineage>
</organism>
<protein>
    <submittedName>
        <fullName evidence="12">Glutathione S-transferase</fullName>
    </submittedName>
</protein>
<dbReference type="InterPro" id="IPR004045">
    <property type="entry name" value="Glutathione_S-Trfase_N"/>
</dbReference>
<keyword evidence="8" id="KW-0931">ER-Golgi transport</keyword>
<dbReference type="InterPro" id="IPR040079">
    <property type="entry name" value="Glutathione_S-Trfase"/>
</dbReference>
<dbReference type="SMART" id="SM01399">
    <property type="entry name" value="Sybindin"/>
    <property type="match status" value="1"/>
</dbReference>
<dbReference type="SUPFAM" id="SSF64356">
    <property type="entry name" value="SNARE-like"/>
    <property type="match status" value="1"/>
</dbReference>
<reference evidence="12" key="1">
    <citation type="submission" date="2022-08" db="EMBL/GenBank/DDBJ databases">
        <authorList>
            <person name="Marques A."/>
        </authorList>
    </citation>
    <scope>NUCLEOTIDE SEQUENCE</scope>
    <source>
        <strain evidence="12">RhyPub2mFocal</strain>
        <tissue evidence="12">Leaves</tissue>
    </source>
</reference>
<dbReference type="SFLD" id="SFLDG01153">
    <property type="entry name" value="Main.4:_Theta-like"/>
    <property type="match status" value="1"/>
</dbReference>
<dbReference type="InterPro" id="IPR040075">
    <property type="entry name" value="GST_N_Theta"/>
</dbReference>
<accession>A0AAV8GPC6</accession>
<dbReference type="FunFam" id="3.30.450.70:FF:000006">
    <property type="entry name" value="Trafficking particle complex subunit 1"/>
    <property type="match status" value="1"/>
</dbReference>
<dbReference type="InterPro" id="IPR010987">
    <property type="entry name" value="Glutathione-S-Trfase_C-like"/>
</dbReference>
<dbReference type="SUPFAM" id="SSF47616">
    <property type="entry name" value="GST C-terminal domain-like"/>
    <property type="match status" value="1"/>
</dbReference>
<dbReference type="Gene3D" id="3.40.30.10">
    <property type="entry name" value="Glutaredoxin"/>
    <property type="match status" value="1"/>
</dbReference>
<dbReference type="GO" id="GO:0030008">
    <property type="term" value="C:TRAPP complex"/>
    <property type="evidence" value="ECO:0007669"/>
    <property type="project" value="InterPro"/>
</dbReference>
<keyword evidence="5" id="KW-0216">Detoxification</keyword>
<dbReference type="PROSITE" id="PS50404">
    <property type="entry name" value="GST_NTER"/>
    <property type="match status" value="1"/>
</dbReference>
<dbReference type="InterPro" id="IPR036249">
    <property type="entry name" value="Thioredoxin-like_sf"/>
</dbReference>
<dbReference type="CDD" id="cd14855">
    <property type="entry name" value="TRAPPC1_MUM2"/>
    <property type="match status" value="1"/>
</dbReference>
<dbReference type="Pfam" id="PF02798">
    <property type="entry name" value="GST_N"/>
    <property type="match status" value="1"/>
</dbReference>
<evidence type="ECO:0000256" key="7">
    <source>
        <dbReference type="ARBA" id="ARBA00022824"/>
    </source>
</evidence>
<comment type="subcellular location">
    <subcellularLocation>
        <location evidence="1">Endoplasmic reticulum</location>
    </subcellularLocation>
    <subcellularLocation>
        <location evidence="2">Golgi apparatus</location>
    </subcellularLocation>
</comment>
<feature type="domain" description="GST C-terminal" evidence="11">
    <location>
        <begin position="89"/>
        <end position="222"/>
    </location>
</feature>
<evidence type="ECO:0000256" key="9">
    <source>
        <dbReference type="ARBA" id="ARBA00023034"/>
    </source>
</evidence>
<evidence type="ECO:0000313" key="13">
    <source>
        <dbReference type="Proteomes" id="UP001140206"/>
    </source>
</evidence>
<dbReference type="PANTHER" id="PTHR44750">
    <property type="entry name" value="GLUTATHIONE S-TRANSFERASE T1-RELATED"/>
    <property type="match status" value="1"/>
</dbReference>
<sequence length="378" mass="43266">MGLKLYADRMSQPSRAIIIFCKMNQIDFEEVRIDISKGQHRTPEFEKINPMKQVPAIVDGRFKLFESHAILRYLACSFPSVSDHWYPNDLTSRAKIDSILDWHHANLRRGAMTYVFNSALAPALGFSLNAQAAEEGKKLLSSSLLKIKSFWLKGNSRFLLGNAQPSIADLSLVCELMQLEVVDSEERQRILEPHQEIRDWIENVKRATHPHFLERIEPPGRGAGGPGNNAHMHMLYIFNRAGVCLLYREWNRPLRTLDPQQDRKLMFGLLFSLRSFAAKIDPTTAEKGNLGVPLLPGQGCSFYSFKTNTYQLNFMETPSGIKLILITHSRTGDQRESLKYIYNLYVEYVVKNPLYVPGTPIQCDLFTKNLDQYVRTLI</sequence>
<dbReference type="GO" id="GO:0016192">
    <property type="term" value="P:vesicle-mediated transport"/>
    <property type="evidence" value="ECO:0007669"/>
    <property type="project" value="UniProtKB-KW"/>
</dbReference>
<dbReference type="EMBL" id="JAMFTS010000001">
    <property type="protein sequence ID" value="KAJ4805746.1"/>
    <property type="molecule type" value="Genomic_DNA"/>
</dbReference>
<evidence type="ECO:0000259" key="10">
    <source>
        <dbReference type="PROSITE" id="PS50404"/>
    </source>
</evidence>
<evidence type="ECO:0000256" key="1">
    <source>
        <dbReference type="ARBA" id="ARBA00004240"/>
    </source>
</evidence>
<dbReference type="Pfam" id="PF04099">
    <property type="entry name" value="Sybindin"/>
    <property type="match status" value="1"/>
</dbReference>
<keyword evidence="4" id="KW-0813">Transport</keyword>
<dbReference type="InterPro" id="IPR007233">
    <property type="entry name" value="TRAPPC"/>
</dbReference>
<dbReference type="GO" id="GO:0005794">
    <property type="term" value="C:Golgi apparatus"/>
    <property type="evidence" value="ECO:0007669"/>
    <property type="project" value="UniProtKB-SubCell"/>
</dbReference>
<name>A0AAV8GPC6_9POAL</name>
<dbReference type="GO" id="GO:0016740">
    <property type="term" value="F:transferase activity"/>
    <property type="evidence" value="ECO:0007669"/>
    <property type="project" value="UniProtKB-KW"/>
</dbReference>